<name>A0ABW6B9F1_9SPHI</name>
<dbReference type="SUPFAM" id="SSF51445">
    <property type="entry name" value="(Trans)glycosidases"/>
    <property type="match status" value="1"/>
</dbReference>
<keyword evidence="2" id="KW-0378">Hydrolase</keyword>
<organism evidence="2 3">
    <name type="scientific">Olivibacter jilunii</name>
    <dbReference type="NCBI Taxonomy" id="985016"/>
    <lineage>
        <taxon>Bacteria</taxon>
        <taxon>Pseudomonadati</taxon>
        <taxon>Bacteroidota</taxon>
        <taxon>Sphingobacteriia</taxon>
        <taxon>Sphingobacteriales</taxon>
        <taxon>Sphingobacteriaceae</taxon>
        <taxon>Olivibacter</taxon>
    </lineage>
</organism>
<evidence type="ECO:0000313" key="3">
    <source>
        <dbReference type="Proteomes" id="UP001597560"/>
    </source>
</evidence>
<evidence type="ECO:0000259" key="1">
    <source>
        <dbReference type="Pfam" id="PF11790"/>
    </source>
</evidence>
<proteinExistence type="predicted"/>
<gene>
    <name evidence="2" type="ORF">ACFS6J_27530</name>
</gene>
<dbReference type="RefSeq" id="WP_377613502.1">
    <property type="nucleotide sequence ID" value="NZ_JBHUPA010000039.1"/>
</dbReference>
<reference evidence="3" key="1">
    <citation type="journal article" date="2019" name="Int. J. Syst. Evol. Microbiol.">
        <title>The Global Catalogue of Microorganisms (GCM) 10K type strain sequencing project: providing services to taxonomists for standard genome sequencing and annotation.</title>
        <authorList>
            <consortium name="The Broad Institute Genomics Platform"/>
            <consortium name="The Broad Institute Genome Sequencing Center for Infectious Disease"/>
            <person name="Wu L."/>
            <person name="Ma J."/>
        </authorList>
    </citation>
    <scope>NUCLEOTIDE SEQUENCE [LARGE SCALE GENOMIC DNA]</scope>
    <source>
        <strain evidence="3">KCTC 23098</strain>
    </source>
</reference>
<keyword evidence="3" id="KW-1185">Reference proteome</keyword>
<feature type="domain" description="Asl1-like glycosyl hydrolase catalytic" evidence="1">
    <location>
        <begin position="155"/>
        <end position="268"/>
    </location>
</feature>
<dbReference type="Proteomes" id="UP001597560">
    <property type="component" value="Unassembled WGS sequence"/>
</dbReference>
<protein>
    <submittedName>
        <fullName evidence="2">Glycosyl hydrolase</fullName>
    </submittedName>
</protein>
<comment type="caution">
    <text evidence="2">The sequence shown here is derived from an EMBL/GenBank/DDBJ whole genome shotgun (WGS) entry which is preliminary data.</text>
</comment>
<dbReference type="InterPro" id="IPR017853">
    <property type="entry name" value="GH"/>
</dbReference>
<dbReference type="EMBL" id="JBHUPA010000039">
    <property type="protein sequence ID" value="MFD2965582.1"/>
    <property type="molecule type" value="Genomic_DNA"/>
</dbReference>
<dbReference type="Gene3D" id="3.20.20.80">
    <property type="entry name" value="Glycosidases"/>
    <property type="match status" value="1"/>
</dbReference>
<accession>A0ABW6B9F1</accession>
<evidence type="ECO:0000313" key="2">
    <source>
        <dbReference type="EMBL" id="MFD2965582.1"/>
    </source>
</evidence>
<sequence length="314" mass="36755">MAQTSKQFVWGINGHPLTQEAYKQTTWDRQVLFLKELGIKSYRMDVPLDPKGVIRHEVKFRKFVNALRESGVSILPVVFPKFNRSDTDSIAVYDMLFNEGKVFCKRYYHLLDVVEVGNELEIGLLKKKGTTDGTKAGHYDLAKSRNLMWNLAAFIDGMKSVKPTIRVSLSLAWTHWYYLELLKSYGVNYDIIGYHWYDNMGDITNVVKPYGNFLPKLIAEYDKEIWITEFNIYKGTLTKSVERQNSYLENSLSKILQQGIVKGFFFYELFDESALQSKLPHEAHYGLIFEKDLQYYKKPAFYTYQQFIKRNKSK</sequence>
<dbReference type="Pfam" id="PF11790">
    <property type="entry name" value="Glyco_hydro_cc"/>
    <property type="match status" value="1"/>
</dbReference>
<dbReference type="GO" id="GO:0016787">
    <property type="term" value="F:hydrolase activity"/>
    <property type="evidence" value="ECO:0007669"/>
    <property type="project" value="UniProtKB-KW"/>
</dbReference>
<dbReference type="InterPro" id="IPR024655">
    <property type="entry name" value="Asl1_glyco_hydro_catalytic"/>
</dbReference>